<proteinExistence type="predicted"/>
<reference evidence="1" key="2">
    <citation type="journal article" date="2015" name="Fish Shellfish Immunol.">
        <title>Early steps in the European eel (Anguilla anguilla)-Vibrio vulnificus interaction in the gills: Role of the RtxA13 toxin.</title>
        <authorList>
            <person name="Callol A."/>
            <person name="Pajuelo D."/>
            <person name="Ebbesson L."/>
            <person name="Teles M."/>
            <person name="MacKenzie S."/>
            <person name="Amaro C."/>
        </authorList>
    </citation>
    <scope>NUCLEOTIDE SEQUENCE</scope>
</reference>
<reference evidence="1" key="1">
    <citation type="submission" date="2014-11" db="EMBL/GenBank/DDBJ databases">
        <authorList>
            <person name="Amaro Gonzalez C."/>
        </authorList>
    </citation>
    <scope>NUCLEOTIDE SEQUENCE</scope>
</reference>
<organism evidence="1">
    <name type="scientific">Anguilla anguilla</name>
    <name type="common">European freshwater eel</name>
    <name type="synonym">Muraena anguilla</name>
    <dbReference type="NCBI Taxonomy" id="7936"/>
    <lineage>
        <taxon>Eukaryota</taxon>
        <taxon>Metazoa</taxon>
        <taxon>Chordata</taxon>
        <taxon>Craniata</taxon>
        <taxon>Vertebrata</taxon>
        <taxon>Euteleostomi</taxon>
        <taxon>Actinopterygii</taxon>
        <taxon>Neopterygii</taxon>
        <taxon>Teleostei</taxon>
        <taxon>Anguilliformes</taxon>
        <taxon>Anguillidae</taxon>
        <taxon>Anguilla</taxon>
    </lineage>
</organism>
<sequence length="11" mass="1176">MNCLACGTNHI</sequence>
<evidence type="ECO:0000313" key="1">
    <source>
        <dbReference type="EMBL" id="JAH05106.1"/>
    </source>
</evidence>
<dbReference type="EMBL" id="GBXM01103471">
    <property type="protein sequence ID" value="JAH05106.1"/>
    <property type="molecule type" value="Transcribed_RNA"/>
</dbReference>
<accession>A0A0E9PKC7</accession>
<name>A0A0E9PKC7_ANGAN</name>
<protein>
    <submittedName>
        <fullName evidence="1">Uncharacterized protein</fullName>
    </submittedName>
</protein>